<organism evidence="1">
    <name type="scientific">Lygus hesperus</name>
    <name type="common">Western plant bug</name>
    <dbReference type="NCBI Taxonomy" id="30085"/>
    <lineage>
        <taxon>Eukaryota</taxon>
        <taxon>Metazoa</taxon>
        <taxon>Ecdysozoa</taxon>
        <taxon>Arthropoda</taxon>
        <taxon>Hexapoda</taxon>
        <taxon>Insecta</taxon>
        <taxon>Pterygota</taxon>
        <taxon>Neoptera</taxon>
        <taxon>Paraneoptera</taxon>
        <taxon>Hemiptera</taxon>
        <taxon>Heteroptera</taxon>
        <taxon>Panheteroptera</taxon>
        <taxon>Cimicomorpha</taxon>
        <taxon>Miridae</taxon>
        <taxon>Mirini</taxon>
        <taxon>Lygus</taxon>
    </lineage>
</organism>
<gene>
    <name evidence="1" type="primary">GIP_43</name>
    <name evidence="1" type="ORF">CM83_105846</name>
</gene>
<dbReference type="Pfam" id="PF14223">
    <property type="entry name" value="Retrotran_gag_2"/>
    <property type="match status" value="1"/>
</dbReference>
<feature type="non-terminal residue" evidence="1">
    <location>
        <position position="1"/>
    </location>
</feature>
<proteinExistence type="predicted"/>
<dbReference type="EMBL" id="GBHO01039752">
    <property type="protein sequence ID" value="JAG03852.1"/>
    <property type="molecule type" value="Transcribed_RNA"/>
</dbReference>
<evidence type="ECO:0000313" key="1">
    <source>
        <dbReference type="EMBL" id="JAG03852.1"/>
    </source>
</evidence>
<protein>
    <submittedName>
        <fullName evidence="1">Copia protein</fullName>
    </submittedName>
</protein>
<reference evidence="1" key="1">
    <citation type="journal article" date="2014" name="PLoS ONE">
        <title>Transcriptome-Based Identification of ABC Transporters in the Western Tarnished Plant Bug Lygus hesperus.</title>
        <authorList>
            <person name="Hull J.J."/>
            <person name="Chaney K."/>
            <person name="Geib S.M."/>
            <person name="Fabrick J.A."/>
            <person name="Brent C.S."/>
            <person name="Walsh D."/>
            <person name="Lavine L.C."/>
        </authorList>
    </citation>
    <scope>NUCLEOTIDE SEQUENCE</scope>
</reference>
<sequence length="103" mass="11732">KDCTSTKTMIAALKNVFVRSTTYSKLTLWRKLFNLKCGPQDNLEDYFLTFDTVIRELVEMGTKIEDTDKVCLLLLGLSSEYYSVTTAIETQTTVSLDFAKSRL</sequence>
<accession>A0A0A9W5Y4</accession>
<name>A0A0A9W5Y4_LYGHE</name>
<dbReference type="AlphaFoldDB" id="A0A0A9W5Y4"/>
<feature type="non-terminal residue" evidence="1">
    <location>
        <position position="103"/>
    </location>
</feature>
<reference evidence="1" key="2">
    <citation type="submission" date="2014-07" db="EMBL/GenBank/DDBJ databases">
        <authorList>
            <person name="Hull J."/>
        </authorList>
    </citation>
    <scope>NUCLEOTIDE SEQUENCE</scope>
</reference>